<evidence type="ECO:0000313" key="1">
    <source>
        <dbReference type="EMBL" id="MFM9329171.1"/>
    </source>
</evidence>
<comment type="caution">
    <text evidence="1">The sequence shown here is derived from an EMBL/GenBank/DDBJ whole genome shotgun (WGS) entry which is preliminary data.</text>
</comment>
<reference evidence="1" key="1">
    <citation type="submission" date="2024-12" db="EMBL/GenBank/DDBJ databases">
        <authorList>
            <person name="Wu N."/>
        </authorList>
    </citation>
    <scope>NUCLEOTIDE SEQUENCE</scope>
    <source>
        <strain evidence="1">P15</strain>
    </source>
</reference>
<evidence type="ECO:0000313" key="2">
    <source>
        <dbReference type="Proteomes" id="UP001631969"/>
    </source>
</evidence>
<organism evidence="1 2">
    <name type="scientific">Paenibacillus mesotrionivorans</name>
    <dbReference type="NCBI Taxonomy" id="3160968"/>
    <lineage>
        <taxon>Bacteria</taxon>
        <taxon>Bacillati</taxon>
        <taxon>Bacillota</taxon>
        <taxon>Bacilli</taxon>
        <taxon>Bacillales</taxon>
        <taxon>Paenibacillaceae</taxon>
        <taxon>Paenibacillus</taxon>
    </lineage>
</organism>
<proteinExistence type="predicted"/>
<gene>
    <name evidence="1" type="ORF">ACI1P1_12820</name>
</gene>
<keyword evidence="2" id="KW-1185">Reference proteome</keyword>
<sequence length="128" mass="14931">MRNYQPKKKNPYQLPHNVYMQCLYAVRDYDRLKEEMRDILHSSPGAPDGMPRGSGISDSTVNKAIRREALQQRCDAIEQALAAIPAEYRKGVMAITMDETCPMDASPETYRRWRRRFLYEVAQQKCML</sequence>
<protein>
    <submittedName>
        <fullName evidence="1">Uncharacterized protein</fullName>
    </submittedName>
</protein>
<dbReference type="EMBL" id="JBJURJ010000007">
    <property type="protein sequence ID" value="MFM9329171.1"/>
    <property type="molecule type" value="Genomic_DNA"/>
</dbReference>
<accession>A0ACC7NYM8</accession>
<name>A0ACC7NYM8_9BACL</name>
<dbReference type="Proteomes" id="UP001631969">
    <property type="component" value="Unassembled WGS sequence"/>
</dbReference>